<evidence type="ECO:0000256" key="4">
    <source>
        <dbReference type="ARBA" id="ARBA00022989"/>
    </source>
</evidence>
<accession>A0A7V8FGX5</accession>
<dbReference type="Pfam" id="PF07690">
    <property type="entry name" value="MFS_1"/>
    <property type="match status" value="1"/>
</dbReference>
<keyword evidence="5 7" id="KW-0472">Membrane</keyword>
<feature type="transmembrane region" description="Helical" evidence="7">
    <location>
        <begin position="381"/>
        <end position="400"/>
    </location>
</feature>
<feature type="compositionally biased region" description="Polar residues" evidence="6">
    <location>
        <begin position="1"/>
        <end position="11"/>
    </location>
</feature>
<dbReference type="Gene3D" id="1.20.1250.20">
    <property type="entry name" value="MFS general substrate transporter like domains"/>
    <property type="match status" value="1"/>
</dbReference>
<feature type="transmembrane region" description="Helical" evidence="7">
    <location>
        <begin position="185"/>
        <end position="204"/>
    </location>
</feature>
<feature type="transmembrane region" description="Helical" evidence="7">
    <location>
        <begin position="100"/>
        <end position="122"/>
    </location>
</feature>
<protein>
    <submittedName>
        <fullName evidence="9">Purine ribonucleoside efflux pump NepI</fullName>
    </submittedName>
</protein>
<proteinExistence type="predicted"/>
<keyword evidence="3 7" id="KW-0812">Transmembrane</keyword>
<feature type="transmembrane region" description="Helical" evidence="7">
    <location>
        <begin position="357"/>
        <end position="375"/>
    </location>
</feature>
<feature type="domain" description="Major facilitator superfamily (MFS) profile" evidence="8">
    <location>
        <begin position="33"/>
        <end position="405"/>
    </location>
</feature>
<evidence type="ECO:0000256" key="2">
    <source>
        <dbReference type="ARBA" id="ARBA00022475"/>
    </source>
</evidence>
<name>A0A7V8FGX5_STEMA</name>
<evidence type="ECO:0000313" key="9">
    <source>
        <dbReference type="EMBL" id="KAF1015534.1"/>
    </source>
</evidence>
<dbReference type="InterPro" id="IPR036259">
    <property type="entry name" value="MFS_trans_sf"/>
</dbReference>
<comment type="caution">
    <text evidence="9">The sequence shown here is derived from an EMBL/GenBank/DDBJ whole genome shotgun (WGS) entry which is preliminary data.</text>
</comment>
<gene>
    <name evidence="9" type="primary">nepI</name>
    <name evidence="9" type="ORF">GAK31_01008</name>
</gene>
<feature type="transmembrane region" description="Helical" evidence="7">
    <location>
        <begin position="293"/>
        <end position="311"/>
    </location>
</feature>
<keyword evidence="4 7" id="KW-1133">Transmembrane helix</keyword>
<evidence type="ECO:0000313" key="10">
    <source>
        <dbReference type="Proteomes" id="UP000487117"/>
    </source>
</evidence>
<keyword evidence="2" id="KW-1003">Cell membrane</keyword>
<dbReference type="CDD" id="cd17324">
    <property type="entry name" value="MFS_NepI_like"/>
    <property type="match status" value="1"/>
</dbReference>
<sequence length="417" mass="43163">MYRSIYNSSPPVNAPSSQPAPTPATRSGLPVAALLAFAMTGFIAILTETLPAGLLPQIASGLQVSDALAGQFVTLYALGSLLAAIPLTLATQRWPRRRTLLTAVAGFLLFNSLTTLAPSYGIALVSRFMAGVAAGLSWGILAGYARRLVPAQLQGKALAIAMVGTPLALSLGTPAGTWMGAALGWRASFGVMSVLAVMLVVWILKAVPDLPGQPADARAPLYRVLRLRGVLPVLAVIMVWMLGHNVLYTYVAPYLAAHGLQARVDTVLLTFGLTSLAGIWIIGVSVDRWLRPLVLLCLVGFGVASLVLAGAAANAAWVYLGVALWGLAFGGAATLLQTAAADCAGDHVDVVQAMVTTAWNLAIALGGLCGGLLLARFGGNAAPWAMAAFSLIALLLAAWATHGFRPGVRHGPVVTAH</sequence>
<evidence type="ECO:0000256" key="3">
    <source>
        <dbReference type="ARBA" id="ARBA00022692"/>
    </source>
</evidence>
<dbReference type="EMBL" id="WNDS01000002">
    <property type="protein sequence ID" value="KAF1015534.1"/>
    <property type="molecule type" value="Genomic_DNA"/>
</dbReference>
<dbReference type="InterPro" id="IPR050189">
    <property type="entry name" value="MFS_Efflux_Transporters"/>
</dbReference>
<feature type="transmembrane region" description="Helical" evidence="7">
    <location>
        <begin position="267"/>
        <end position="286"/>
    </location>
</feature>
<organism evidence="9 10">
    <name type="scientific">Stenotrophomonas maltophilia</name>
    <name type="common">Pseudomonas maltophilia</name>
    <name type="synonym">Xanthomonas maltophilia</name>
    <dbReference type="NCBI Taxonomy" id="40324"/>
    <lineage>
        <taxon>Bacteria</taxon>
        <taxon>Pseudomonadati</taxon>
        <taxon>Pseudomonadota</taxon>
        <taxon>Gammaproteobacteria</taxon>
        <taxon>Lysobacterales</taxon>
        <taxon>Lysobacteraceae</taxon>
        <taxon>Stenotrophomonas</taxon>
        <taxon>Stenotrophomonas maltophilia group</taxon>
    </lineage>
</organism>
<feature type="transmembrane region" description="Helical" evidence="7">
    <location>
        <begin position="317"/>
        <end position="336"/>
    </location>
</feature>
<evidence type="ECO:0000256" key="1">
    <source>
        <dbReference type="ARBA" id="ARBA00004651"/>
    </source>
</evidence>
<feature type="compositionally biased region" description="Low complexity" evidence="6">
    <location>
        <begin position="14"/>
        <end position="23"/>
    </location>
</feature>
<dbReference type="SUPFAM" id="SSF103473">
    <property type="entry name" value="MFS general substrate transporter"/>
    <property type="match status" value="1"/>
</dbReference>
<feature type="transmembrane region" description="Helical" evidence="7">
    <location>
        <begin position="28"/>
        <end position="47"/>
    </location>
</feature>
<reference evidence="10" key="1">
    <citation type="journal article" date="2020" name="MBio">
        <title>Horizontal gene transfer to a defensive symbiont with a reduced genome amongst a multipartite beetle microbiome.</title>
        <authorList>
            <person name="Waterworth S.C."/>
            <person name="Florez L.V."/>
            <person name="Rees E.R."/>
            <person name="Hertweck C."/>
            <person name="Kaltenpoth M."/>
            <person name="Kwan J.C."/>
        </authorList>
    </citation>
    <scope>NUCLEOTIDE SEQUENCE [LARGE SCALE GENOMIC DNA]</scope>
</reference>
<evidence type="ECO:0000256" key="5">
    <source>
        <dbReference type="ARBA" id="ARBA00023136"/>
    </source>
</evidence>
<feature type="transmembrane region" description="Helical" evidence="7">
    <location>
        <begin position="157"/>
        <end position="179"/>
    </location>
</feature>
<dbReference type="GO" id="GO:0022857">
    <property type="term" value="F:transmembrane transporter activity"/>
    <property type="evidence" value="ECO:0007669"/>
    <property type="project" value="InterPro"/>
</dbReference>
<evidence type="ECO:0000259" key="8">
    <source>
        <dbReference type="PROSITE" id="PS50850"/>
    </source>
</evidence>
<feature type="transmembrane region" description="Helical" evidence="7">
    <location>
        <begin position="225"/>
        <end position="247"/>
    </location>
</feature>
<evidence type="ECO:0000256" key="7">
    <source>
        <dbReference type="SAM" id="Phobius"/>
    </source>
</evidence>
<dbReference type="PANTHER" id="PTHR43124:SF3">
    <property type="entry name" value="CHLORAMPHENICOL EFFLUX PUMP RV0191"/>
    <property type="match status" value="1"/>
</dbReference>
<comment type="subcellular location">
    <subcellularLocation>
        <location evidence="1">Cell membrane</location>
        <topology evidence="1">Multi-pass membrane protein</topology>
    </subcellularLocation>
</comment>
<evidence type="ECO:0000256" key="6">
    <source>
        <dbReference type="SAM" id="MobiDB-lite"/>
    </source>
</evidence>
<feature type="region of interest" description="Disordered" evidence="6">
    <location>
        <begin position="1"/>
        <end position="23"/>
    </location>
</feature>
<dbReference type="InterPro" id="IPR020846">
    <property type="entry name" value="MFS_dom"/>
</dbReference>
<dbReference type="AlphaFoldDB" id="A0A7V8FGX5"/>
<dbReference type="PROSITE" id="PS50850">
    <property type="entry name" value="MFS"/>
    <property type="match status" value="1"/>
</dbReference>
<dbReference type="Proteomes" id="UP000487117">
    <property type="component" value="Unassembled WGS sequence"/>
</dbReference>
<dbReference type="InterPro" id="IPR011701">
    <property type="entry name" value="MFS"/>
</dbReference>
<dbReference type="GO" id="GO:0005886">
    <property type="term" value="C:plasma membrane"/>
    <property type="evidence" value="ECO:0007669"/>
    <property type="project" value="UniProtKB-SubCell"/>
</dbReference>
<dbReference type="PANTHER" id="PTHR43124">
    <property type="entry name" value="PURINE EFFLUX PUMP PBUE"/>
    <property type="match status" value="1"/>
</dbReference>
<feature type="transmembrane region" description="Helical" evidence="7">
    <location>
        <begin position="67"/>
        <end position="88"/>
    </location>
</feature>